<gene>
    <name evidence="9" type="ORF">H8923_12520</name>
</gene>
<dbReference type="InterPro" id="IPR006741">
    <property type="entry name" value="AgrB"/>
</dbReference>
<keyword evidence="1" id="KW-1003">Cell membrane</keyword>
<feature type="transmembrane region" description="Helical" evidence="8">
    <location>
        <begin position="153"/>
        <end position="170"/>
    </location>
</feature>
<proteinExistence type="predicted"/>
<evidence type="ECO:0000313" key="10">
    <source>
        <dbReference type="Proteomes" id="UP000609849"/>
    </source>
</evidence>
<evidence type="ECO:0000256" key="7">
    <source>
        <dbReference type="ARBA" id="ARBA00023136"/>
    </source>
</evidence>
<feature type="transmembrane region" description="Helical" evidence="8">
    <location>
        <begin position="108"/>
        <end position="127"/>
    </location>
</feature>
<name>A0ABR7JRQ9_9FIRM</name>
<protein>
    <submittedName>
        <fullName evidence="9">Accessory gene regulator B family protein</fullName>
    </submittedName>
</protein>
<dbReference type="Pfam" id="PF04647">
    <property type="entry name" value="AgrB"/>
    <property type="match status" value="1"/>
</dbReference>
<keyword evidence="2" id="KW-0673">Quorum sensing</keyword>
<dbReference type="Proteomes" id="UP000609849">
    <property type="component" value="Unassembled WGS sequence"/>
</dbReference>
<evidence type="ECO:0000256" key="5">
    <source>
        <dbReference type="ARBA" id="ARBA00022801"/>
    </source>
</evidence>
<organism evidence="9 10">
    <name type="scientific">Romboutsia faecis</name>
    <dbReference type="NCBI Taxonomy" id="2764597"/>
    <lineage>
        <taxon>Bacteria</taxon>
        <taxon>Bacillati</taxon>
        <taxon>Bacillota</taxon>
        <taxon>Clostridia</taxon>
        <taxon>Peptostreptococcales</taxon>
        <taxon>Peptostreptococcaceae</taxon>
        <taxon>Romboutsia</taxon>
    </lineage>
</organism>
<keyword evidence="6 8" id="KW-1133">Transmembrane helix</keyword>
<evidence type="ECO:0000313" key="9">
    <source>
        <dbReference type="EMBL" id="MBC5997591.1"/>
    </source>
</evidence>
<evidence type="ECO:0000256" key="3">
    <source>
        <dbReference type="ARBA" id="ARBA00022670"/>
    </source>
</evidence>
<keyword evidence="4 8" id="KW-0812">Transmembrane</keyword>
<sequence length="217" mass="24307">MSFVEKLSSSIAQGLGNRLDKNDEEIAVLNYGLFFIIHTTTALIATLLVGIVLNVLLEIMIISIVASSLKRYSGGVHSSTPNRCTLSGLILSTSLAFCTKYVSETFDYNRLLFFIVIILVLSIYIFYNKCPVPSKNKPLKNEKTRMKLRKKSLQLLSFYIVLSVILLIIYNINKIYLVKTILISVTLGVALQTFSISKLGDIGINIFEKIFDIVNLK</sequence>
<keyword evidence="7 8" id="KW-0472">Membrane</keyword>
<evidence type="ECO:0000256" key="4">
    <source>
        <dbReference type="ARBA" id="ARBA00022692"/>
    </source>
</evidence>
<evidence type="ECO:0000256" key="1">
    <source>
        <dbReference type="ARBA" id="ARBA00022475"/>
    </source>
</evidence>
<feature type="transmembrane region" description="Helical" evidence="8">
    <location>
        <begin position="31"/>
        <end position="64"/>
    </location>
</feature>
<keyword evidence="5" id="KW-0378">Hydrolase</keyword>
<feature type="transmembrane region" description="Helical" evidence="8">
    <location>
        <begin position="176"/>
        <end position="196"/>
    </location>
</feature>
<accession>A0ABR7JRQ9</accession>
<keyword evidence="3" id="KW-0645">Protease</keyword>
<comment type="caution">
    <text evidence="9">The sequence shown here is derived from an EMBL/GenBank/DDBJ whole genome shotgun (WGS) entry which is preliminary data.</text>
</comment>
<evidence type="ECO:0000256" key="8">
    <source>
        <dbReference type="SAM" id="Phobius"/>
    </source>
</evidence>
<evidence type="ECO:0000256" key="2">
    <source>
        <dbReference type="ARBA" id="ARBA00022654"/>
    </source>
</evidence>
<reference evidence="9 10" key="1">
    <citation type="submission" date="2020-08" db="EMBL/GenBank/DDBJ databases">
        <authorList>
            <person name="Liu C."/>
            <person name="Sun Q."/>
        </authorList>
    </citation>
    <scope>NUCLEOTIDE SEQUENCE [LARGE SCALE GENOMIC DNA]</scope>
    <source>
        <strain evidence="9 10">NSJ-18</strain>
    </source>
</reference>
<evidence type="ECO:0000256" key="6">
    <source>
        <dbReference type="ARBA" id="ARBA00022989"/>
    </source>
</evidence>
<dbReference type="EMBL" id="JACRWE010000005">
    <property type="protein sequence ID" value="MBC5997591.1"/>
    <property type="molecule type" value="Genomic_DNA"/>
</dbReference>
<keyword evidence="10" id="KW-1185">Reference proteome</keyword>
<dbReference type="SMART" id="SM00793">
    <property type="entry name" value="AgrB"/>
    <property type="match status" value="1"/>
</dbReference>
<dbReference type="RefSeq" id="WP_153971813.1">
    <property type="nucleotide sequence ID" value="NZ_JACRWE010000005.1"/>
</dbReference>